<gene>
    <name evidence="3" type="ORF">COX22_03285</name>
</gene>
<dbReference type="Gene3D" id="2.60.40.740">
    <property type="match status" value="1"/>
</dbReference>
<evidence type="ECO:0000313" key="4">
    <source>
        <dbReference type="Proteomes" id="UP000230729"/>
    </source>
</evidence>
<dbReference type="SUPFAM" id="SSF110296">
    <property type="entry name" value="Oligoxyloglucan reducing end-specific cellobiohydrolase"/>
    <property type="match status" value="3"/>
</dbReference>
<reference evidence="3 4" key="1">
    <citation type="submission" date="2017-09" db="EMBL/GenBank/DDBJ databases">
        <title>Depth-based differentiation of microbial function through sediment-hosted aquifers and enrichment of novel symbionts in the deep terrestrial subsurface.</title>
        <authorList>
            <person name="Probst A.J."/>
            <person name="Ladd B."/>
            <person name="Jarett J.K."/>
            <person name="Geller-Mcgrath D.E."/>
            <person name="Sieber C.M."/>
            <person name="Emerson J.B."/>
            <person name="Anantharaman K."/>
            <person name="Thomas B.C."/>
            <person name="Malmstrom R."/>
            <person name="Stieglmeier M."/>
            <person name="Klingl A."/>
            <person name="Woyke T."/>
            <person name="Ryan C.M."/>
            <person name="Banfield J.F."/>
        </authorList>
    </citation>
    <scope>NUCLEOTIDE SEQUENCE [LARGE SCALE GENOMIC DNA]</scope>
    <source>
        <strain evidence="3">CG23_combo_of_CG06-09_8_20_14_all_49_15</strain>
    </source>
</reference>
<dbReference type="CDD" id="cd15482">
    <property type="entry name" value="Sialidase_non-viral"/>
    <property type="match status" value="2"/>
</dbReference>
<accession>A0A2G9ZKD5</accession>
<dbReference type="EMBL" id="PCSD01000076">
    <property type="protein sequence ID" value="PIP33643.1"/>
    <property type="molecule type" value="Genomic_DNA"/>
</dbReference>
<feature type="transmembrane region" description="Helical" evidence="1">
    <location>
        <begin position="1019"/>
        <end position="1041"/>
    </location>
</feature>
<name>A0A2G9ZKD5_9BACT</name>
<sequence>MFKKRLIIIGVIILFFALIYTLIPAHAFLSYATNNYRWNEHNIGISGAQIKDLIFDPNHNGTLYLVGSKGVYKTTDNGDTWVEKNTGLPASKTGINLLLDSSSDILYAVSYDAAGDQSFVYKTVDGGDHWVFASSGTSIPGYDGTGSKSYLSGATLESGSPQTLFAGTIIGGWHGGVFKSSDGAATWTQIAGSNIAGSGIGNDAWPLTIDSVNTNKMFAGTAYDGVFISQDGGYHWAHCAGTTGQIYALTIDPTDSNRIYAGGDYGLYLSSDAGSHWTLANQISGIVKAISVNPTNSQIVYLGIEGKGLWKSENYGASFTNLGSTTITINKIAVDQASPQNLFLATQSNGVYSSNDGGQTLILKNNGLPITVEARIIKSDSLGNLYAAVWGKGFYGSQNQGKDWELLSQATDILDFEIVPSNPQVIFYSGTSVMKSIDNGRNWQVLFTPSSDYLWALATDSFNPQNLFTAGNGGKMYKSSDNGQTWTQKMSFAPNGRVMDIQIDPTDSNRVYAAAYGYFWKSEDGGETWVQKTAGLTGTYANRGRYLAIDPLEPNIIYYDTQYGGIFRSDDYGENWNKLNLALGGGSPILNNIIIDSSDHAKIYVADYLAKRIYFSADKGENWETFEALGLPESLDALYWTWQDNIEPARFYAGFFYGGIYAFENYIADLTTSAVSASDLNGSPLEREDEVEYILNLVNSGWKDGDQISIEDNFSSFLDFVTGSIELDGEPLTQYTLNGNKISLALAKVQAKTNLQISLKYKVKADATEGGIVTNSFSITSEEDPAGIQFNSPNLTIVIVDNQPPTGSIAINSGSAYTTSVGNNILSLQATDDYSPEAEMQMMIANTSDFSNTTWEPFTASESWTLTPGEGTKTVYVKYMDSHGNVSPVYSDSIIYDPQVILTSVTAAGLSVDVDAGVYETMQRKPVFSGISDAGAQIIIKVLTALIQVILTADDDGYWSWIPAEDLSIGQHLVEISAQDMAGNTASLKFYLKIATSSTENQKNTDAANDPAQLPKTGWVGFSLIFGIISVTGCILGWLIYRKNSRV</sequence>
<feature type="transmembrane region" description="Helical" evidence="1">
    <location>
        <begin position="7"/>
        <end position="29"/>
    </location>
</feature>
<dbReference type="InterPro" id="IPR044016">
    <property type="entry name" value="Big_13"/>
</dbReference>
<dbReference type="Pfam" id="PF19077">
    <property type="entry name" value="Big_13"/>
    <property type="match status" value="1"/>
</dbReference>
<evidence type="ECO:0000256" key="1">
    <source>
        <dbReference type="SAM" id="Phobius"/>
    </source>
</evidence>
<feature type="domain" description="Bacterial Ig-like" evidence="2">
    <location>
        <begin position="909"/>
        <end position="993"/>
    </location>
</feature>
<dbReference type="GO" id="GO:0010411">
    <property type="term" value="P:xyloglucan metabolic process"/>
    <property type="evidence" value="ECO:0007669"/>
    <property type="project" value="TreeGrafter"/>
</dbReference>
<organism evidence="3 4">
    <name type="scientific">Candidatus Falkowbacteria bacterium CG23_combo_of_CG06-09_8_20_14_all_49_15</name>
    <dbReference type="NCBI Taxonomy" id="1974572"/>
    <lineage>
        <taxon>Bacteria</taxon>
        <taxon>Candidatus Falkowiibacteriota</taxon>
    </lineage>
</organism>
<dbReference type="InterPro" id="IPR015943">
    <property type="entry name" value="WD40/YVTN_repeat-like_dom_sf"/>
</dbReference>
<evidence type="ECO:0000259" key="2">
    <source>
        <dbReference type="Pfam" id="PF19077"/>
    </source>
</evidence>
<dbReference type="PANTHER" id="PTHR43739">
    <property type="entry name" value="XYLOGLUCANASE (EUROFUNG)"/>
    <property type="match status" value="1"/>
</dbReference>
<dbReference type="PANTHER" id="PTHR43739:SF5">
    <property type="entry name" value="EXO-ALPHA-SIALIDASE"/>
    <property type="match status" value="1"/>
</dbReference>
<keyword evidence="1" id="KW-1133">Transmembrane helix</keyword>
<dbReference type="Proteomes" id="UP000230729">
    <property type="component" value="Unassembled WGS sequence"/>
</dbReference>
<proteinExistence type="predicted"/>
<dbReference type="Gene3D" id="2.130.10.10">
    <property type="entry name" value="YVTN repeat-like/Quinoprotein amine dehydrogenase"/>
    <property type="match status" value="5"/>
</dbReference>
<comment type="caution">
    <text evidence="3">The sequence shown here is derived from an EMBL/GenBank/DDBJ whole genome shotgun (WGS) entry which is preliminary data.</text>
</comment>
<dbReference type="InterPro" id="IPR052025">
    <property type="entry name" value="Xyloglucanase_GH74"/>
</dbReference>
<dbReference type="Gene3D" id="2.60.40.10">
    <property type="entry name" value="Immunoglobulins"/>
    <property type="match status" value="1"/>
</dbReference>
<protein>
    <recommendedName>
        <fullName evidence="2">Bacterial Ig-like domain-containing protein</fullName>
    </recommendedName>
</protein>
<keyword evidence="1" id="KW-0472">Membrane</keyword>
<dbReference type="AlphaFoldDB" id="A0A2G9ZKD5"/>
<evidence type="ECO:0000313" key="3">
    <source>
        <dbReference type="EMBL" id="PIP33643.1"/>
    </source>
</evidence>
<keyword evidence="1" id="KW-0812">Transmembrane</keyword>
<dbReference type="InterPro" id="IPR013783">
    <property type="entry name" value="Ig-like_fold"/>
</dbReference>